<keyword evidence="3" id="KW-1185">Reference proteome</keyword>
<evidence type="ECO:0000313" key="3">
    <source>
        <dbReference type="Proteomes" id="UP001320876"/>
    </source>
</evidence>
<gene>
    <name evidence="2" type="ORF">OKA05_18365</name>
</gene>
<accession>A0ABT3GM29</accession>
<protein>
    <recommendedName>
        <fullName evidence="4">Peptidoglycan-binding protein CsiV</fullName>
    </recommendedName>
</protein>
<evidence type="ECO:0008006" key="4">
    <source>
        <dbReference type="Google" id="ProtNLM"/>
    </source>
</evidence>
<name>A0ABT3GM29_9BACT</name>
<proteinExistence type="predicted"/>
<dbReference type="EMBL" id="JAPDDT010000008">
    <property type="protein sequence ID" value="MCW1924536.1"/>
    <property type="molecule type" value="Genomic_DNA"/>
</dbReference>
<feature type="signal peptide" evidence="1">
    <location>
        <begin position="1"/>
        <end position="16"/>
    </location>
</feature>
<feature type="chain" id="PRO_5045681732" description="Peptidoglycan-binding protein CsiV" evidence="1">
    <location>
        <begin position="17"/>
        <end position="225"/>
    </location>
</feature>
<dbReference type="RefSeq" id="WP_264488643.1">
    <property type="nucleotide sequence ID" value="NZ_JAPDDT010000008.1"/>
</dbReference>
<evidence type="ECO:0000256" key="1">
    <source>
        <dbReference type="SAM" id="SignalP"/>
    </source>
</evidence>
<dbReference type="Proteomes" id="UP001320876">
    <property type="component" value="Unassembled WGS sequence"/>
</dbReference>
<keyword evidence="1" id="KW-0732">Signal</keyword>
<evidence type="ECO:0000313" key="2">
    <source>
        <dbReference type="EMBL" id="MCW1924536.1"/>
    </source>
</evidence>
<comment type="caution">
    <text evidence="2">The sequence shown here is derived from an EMBL/GenBank/DDBJ whole genome shotgun (WGS) entry which is preliminary data.</text>
</comment>
<organism evidence="2 3">
    <name type="scientific">Luteolibacter arcticus</name>
    <dbReference type="NCBI Taxonomy" id="1581411"/>
    <lineage>
        <taxon>Bacteria</taxon>
        <taxon>Pseudomonadati</taxon>
        <taxon>Verrucomicrobiota</taxon>
        <taxon>Verrucomicrobiia</taxon>
        <taxon>Verrucomicrobiales</taxon>
        <taxon>Verrucomicrobiaceae</taxon>
        <taxon>Luteolibacter</taxon>
    </lineage>
</organism>
<sequence>MKAAVFLMLLAASAMAQQVRVTLRVIEVPHPELTKWTAGEKLPGSELHERAVKLALAGGAEIVDTNVLIARSGEKALTESIAEVIYPTEWEPPDLGGAQLPLDAKQEFPPILRPSDFSFETRHAGTLLEIEPMVSEDGGFIDLRLAFEMVDLESLATWMEFRDEWGDASVKMPIFDTRRLTSAITLVPGTFELFNVFTPKPAAVPAAATRQLVFVKADVLPVSKP</sequence>
<reference evidence="2 3" key="1">
    <citation type="submission" date="2022-10" db="EMBL/GenBank/DDBJ databases">
        <title>Luteolibacter arcticus strain CCTCC AB 2014275, whole genome shotgun sequencing project.</title>
        <authorList>
            <person name="Zhao G."/>
            <person name="Shen L."/>
        </authorList>
    </citation>
    <scope>NUCLEOTIDE SEQUENCE [LARGE SCALE GENOMIC DNA]</scope>
    <source>
        <strain evidence="2 3">CCTCC AB 2014275</strain>
    </source>
</reference>